<dbReference type="EMBL" id="VLKY01000014">
    <property type="protein sequence ID" value="TWI50867.1"/>
    <property type="molecule type" value="Genomic_DNA"/>
</dbReference>
<dbReference type="AlphaFoldDB" id="A0A562Q2G5"/>
<reference evidence="2 3" key="1">
    <citation type="journal article" date="2015" name="Stand. Genomic Sci.">
        <title>Genomic Encyclopedia of Bacterial and Archaeal Type Strains, Phase III: the genomes of soil and plant-associated and newly described type strains.</title>
        <authorList>
            <person name="Whitman W.B."/>
            <person name="Woyke T."/>
            <person name="Klenk H.P."/>
            <person name="Zhou Y."/>
            <person name="Lilburn T.G."/>
            <person name="Beck B.J."/>
            <person name="De Vos P."/>
            <person name="Vandamme P."/>
            <person name="Eisen J.A."/>
            <person name="Garrity G."/>
            <person name="Hugenholtz P."/>
            <person name="Kyrpides N.C."/>
        </authorList>
    </citation>
    <scope>NUCLEOTIDE SEQUENCE [LARGE SCALE GENOMIC DNA]</scope>
    <source>
        <strain evidence="2 3">CGMCC 1.6858</strain>
    </source>
</reference>
<comment type="caution">
    <text evidence="2">The sequence shown here is derived from an EMBL/GenBank/DDBJ whole genome shotgun (WGS) entry which is preliminary data.</text>
</comment>
<dbReference type="InterPro" id="IPR012347">
    <property type="entry name" value="Ferritin-like"/>
</dbReference>
<dbReference type="InterPro" id="IPR011971">
    <property type="entry name" value="CHP02284"/>
</dbReference>
<evidence type="ECO:0000313" key="3">
    <source>
        <dbReference type="Proteomes" id="UP000316905"/>
    </source>
</evidence>
<organism evidence="2 3">
    <name type="scientific">Pseudomonas duriflava</name>
    <dbReference type="NCBI Taxonomy" id="459528"/>
    <lineage>
        <taxon>Bacteria</taxon>
        <taxon>Pseudomonadati</taxon>
        <taxon>Pseudomonadota</taxon>
        <taxon>Gammaproteobacteria</taxon>
        <taxon>Pseudomonadales</taxon>
        <taxon>Pseudomonadaceae</taxon>
        <taxon>Pseudomonas</taxon>
    </lineage>
</organism>
<dbReference type="InterPro" id="IPR019052">
    <property type="entry name" value="DUF2383"/>
</dbReference>
<evidence type="ECO:0000259" key="1">
    <source>
        <dbReference type="Pfam" id="PF09537"/>
    </source>
</evidence>
<dbReference type="Pfam" id="PF09537">
    <property type="entry name" value="DUF2383"/>
    <property type="match status" value="1"/>
</dbReference>
<dbReference type="RefSeq" id="WP_145144696.1">
    <property type="nucleotide sequence ID" value="NZ_VLKY01000014.1"/>
</dbReference>
<dbReference type="Proteomes" id="UP000316905">
    <property type="component" value="Unassembled WGS sequence"/>
</dbReference>
<dbReference type="NCBIfam" id="TIGR02284">
    <property type="entry name" value="PA2169 family four-helix-bundle protein"/>
    <property type="match status" value="1"/>
</dbReference>
<dbReference type="Gene3D" id="1.20.1260.10">
    <property type="match status" value="1"/>
</dbReference>
<gene>
    <name evidence="2" type="ORF">IQ22_03787</name>
</gene>
<evidence type="ECO:0000313" key="2">
    <source>
        <dbReference type="EMBL" id="TWI50867.1"/>
    </source>
</evidence>
<sequence>MSKTTDTLFDLIAITNDGRLFYESAIALISSPQLKTLFSEMARAKANLSTVLSQQLTAVKSSPANDSGLVGQFKMFYIHALAALQQCSDASCLQELEEIEAHLLDVLESAVVECDEISHLPVLHMQMKRVRLCHAHLLELKRRLRVA</sequence>
<keyword evidence="3" id="KW-1185">Reference proteome</keyword>
<feature type="domain" description="DUF2383" evidence="1">
    <location>
        <begin position="4"/>
        <end position="111"/>
    </location>
</feature>
<name>A0A562Q2G5_9PSED</name>
<dbReference type="OrthoDB" id="268257at2"/>
<protein>
    <submittedName>
        <fullName evidence="2">Uncharacterized protein (TIGR02284 family)</fullName>
    </submittedName>
</protein>
<accession>A0A562Q2G5</accession>
<proteinExistence type="predicted"/>